<proteinExistence type="predicted"/>
<dbReference type="EMBL" id="LR798335">
    <property type="protein sequence ID" value="CAB5224357.1"/>
    <property type="molecule type" value="Genomic_DNA"/>
</dbReference>
<reference evidence="1" key="1">
    <citation type="submission" date="2020-05" db="EMBL/GenBank/DDBJ databases">
        <authorList>
            <person name="Chiriac C."/>
            <person name="Salcher M."/>
            <person name="Ghai R."/>
            <person name="Kavagutti S V."/>
        </authorList>
    </citation>
    <scope>NUCLEOTIDE SEQUENCE</scope>
</reference>
<accession>A0A6J7XAL2</accession>
<evidence type="ECO:0000313" key="1">
    <source>
        <dbReference type="EMBL" id="CAB5224357.1"/>
    </source>
</evidence>
<name>A0A6J7XAL2_9CAUD</name>
<gene>
    <name evidence="1" type="ORF">UFOVP393_61</name>
</gene>
<organism evidence="1">
    <name type="scientific">uncultured Caudovirales phage</name>
    <dbReference type="NCBI Taxonomy" id="2100421"/>
    <lineage>
        <taxon>Viruses</taxon>
        <taxon>Duplodnaviria</taxon>
        <taxon>Heunggongvirae</taxon>
        <taxon>Uroviricota</taxon>
        <taxon>Caudoviricetes</taxon>
        <taxon>Peduoviridae</taxon>
        <taxon>Maltschvirus</taxon>
        <taxon>Maltschvirus maltsch</taxon>
    </lineage>
</organism>
<sequence length="58" mass="7087">MNIDVLQEKWWDLGQHEYRVYAQAKQKHLQMRDNGHKSRILTRNRVDGEWFIVQVFCA</sequence>
<protein>
    <submittedName>
        <fullName evidence="1">Uncharacterized protein</fullName>
    </submittedName>
</protein>